<name>A0ACB9E1V3_CICIN</name>
<proteinExistence type="predicted"/>
<keyword evidence="2" id="KW-1185">Reference proteome</keyword>
<evidence type="ECO:0000313" key="1">
    <source>
        <dbReference type="EMBL" id="KAI3752665.1"/>
    </source>
</evidence>
<sequence>MATEEDVVYTELLLEFLSTIHFAPRVSDPHSRIIRFRLGGAQRECNLREFGRRVGLYTPADLQHRHFTQFFGACIQGQPERSGNMEIWTPLSNVIYEAGTSRESHLRDPLHRLMHRIVSTSIMQQEGGEKVSGEDMTFFWALLDPSRFLHLPYALAVALSTHLTGASTSSPLARGYFITRLARSYGILTAAVAASLTALPPSRTTARTLERMRLIEQQRLGQFIRAPTEPPQAPQPAYAQPGRRQQRREVPAEPAPQPQLFEVMAAIQDLSQRMSAREAHDRWMAETHMMIMLQIHFDDIPCDTPFLLFANTMVFRINT</sequence>
<reference evidence="1 2" key="2">
    <citation type="journal article" date="2022" name="Mol. Ecol. Resour.">
        <title>The genomes of chicory, endive, great burdock and yacon provide insights into Asteraceae paleo-polyploidization history and plant inulin production.</title>
        <authorList>
            <person name="Fan W."/>
            <person name="Wang S."/>
            <person name="Wang H."/>
            <person name="Wang A."/>
            <person name="Jiang F."/>
            <person name="Liu H."/>
            <person name="Zhao H."/>
            <person name="Xu D."/>
            <person name="Zhang Y."/>
        </authorList>
    </citation>
    <scope>NUCLEOTIDE SEQUENCE [LARGE SCALE GENOMIC DNA]</scope>
    <source>
        <strain evidence="2">cv. Punajuju</strain>
        <tissue evidence="1">Leaves</tissue>
    </source>
</reference>
<dbReference type="EMBL" id="CM042012">
    <property type="protein sequence ID" value="KAI3752665.1"/>
    <property type="molecule type" value="Genomic_DNA"/>
</dbReference>
<dbReference type="Proteomes" id="UP001055811">
    <property type="component" value="Linkage Group LG04"/>
</dbReference>
<protein>
    <submittedName>
        <fullName evidence="1">Uncharacterized protein</fullName>
    </submittedName>
</protein>
<accession>A0ACB9E1V3</accession>
<comment type="caution">
    <text evidence="1">The sequence shown here is derived from an EMBL/GenBank/DDBJ whole genome shotgun (WGS) entry which is preliminary data.</text>
</comment>
<gene>
    <name evidence="1" type="ORF">L2E82_24700</name>
</gene>
<reference evidence="2" key="1">
    <citation type="journal article" date="2022" name="Mol. Ecol. Resour.">
        <title>The genomes of chicory, endive, great burdock and yacon provide insights into Asteraceae palaeo-polyploidization history and plant inulin production.</title>
        <authorList>
            <person name="Fan W."/>
            <person name="Wang S."/>
            <person name="Wang H."/>
            <person name="Wang A."/>
            <person name="Jiang F."/>
            <person name="Liu H."/>
            <person name="Zhao H."/>
            <person name="Xu D."/>
            <person name="Zhang Y."/>
        </authorList>
    </citation>
    <scope>NUCLEOTIDE SEQUENCE [LARGE SCALE GENOMIC DNA]</scope>
    <source>
        <strain evidence="2">cv. Punajuju</strain>
    </source>
</reference>
<evidence type="ECO:0000313" key="2">
    <source>
        <dbReference type="Proteomes" id="UP001055811"/>
    </source>
</evidence>
<organism evidence="1 2">
    <name type="scientific">Cichorium intybus</name>
    <name type="common">Chicory</name>
    <dbReference type="NCBI Taxonomy" id="13427"/>
    <lineage>
        <taxon>Eukaryota</taxon>
        <taxon>Viridiplantae</taxon>
        <taxon>Streptophyta</taxon>
        <taxon>Embryophyta</taxon>
        <taxon>Tracheophyta</taxon>
        <taxon>Spermatophyta</taxon>
        <taxon>Magnoliopsida</taxon>
        <taxon>eudicotyledons</taxon>
        <taxon>Gunneridae</taxon>
        <taxon>Pentapetalae</taxon>
        <taxon>asterids</taxon>
        <taxon>campanulids</taxon>
        <taxon>Asterales</taxon>
        <taxon>Asteraceae</taxon>
        <taxon>Cichorioideae</taxon>
        <taxon>Cichorieae</taxon>
        <taxon>Cichoriinae</taxon>
        <taxon>Cichorium</taxon>
    </lineage>
</organism>